<evidence type="ECO:0000256" key="1">
    <source>
        <dbReference type="SAM" id="Coils"/>
    </source>
</evidence>
<dbReference type="EnsemblMetazoa" id="XM_030992607">
    <property type="protein sequence ID" value="XP_030848467"/>
    <property type="gene ID" value="LOC105442320"/>
</dbReference>
<keyword evidence="1" id="KW-0175">Coiled coil</keyword>
<dbReference type="Proteomes" id="UP000007110">
    <property type="component" value="Unassembled WGS sequence"/>
</dbReference>
<dbReference type="GeneID" id="105442320"/>
<evidence type="ECO:0000313" key="3">
    <source>
        <dbReference type="Proteomes" id="UP000007110"/>
    </source>
</evidence>
<dbReference type="PANTHER" id="PTHR25462">
    <property type="entry name" value="BONUS, ISOFORM C-RELATED"/>
    <property type="match status" value="1"/>
</dbReference>
<dbReference type="OrthoDB" id="9989938at2759"/>
<organism evidence="2 3">
    <name type="scientific">Strongylocentrotus purpuratus</name>
    <name type="common">Purple sea urchin</name>
    <dbReference type="NCBI Taxonomy" id="7668"/>
    <lineage>
        <taxon>Eukaryota</taxon>
        <taxon>Metazoa</taxon>
        <taxon>Echinodermata</taxon>
        <taxon>Eleutherozoa</taxon>
        <taxon>Echinozoa</taxon>
        <taxon>Echinoidea</taxon>
        <taxon>Euechinoidea</taxon>
        <taxon>Echinacea</taxon>
        <taxon>Camarodonta</taxon>
        <taxon>Echinidea</taxon>
        <taxon>Strongylocentrotidae</taxon>
        <taxon>Strongylocentrotus</taxon>
    </lineage>
</organism>
<name>A0A7M7PAH8_STRPU</name>
<evidence type="ECO:0000313" key="2">
    <source>
        <dbReference type="EnsemblMetazoa" id="XP_030848467"/>
    </source>
</evidence>
<evidence type="ECO:0008006" key="4">
    <source>
        <dbReference type="Google" id="ProtNLM"/>
    </source>
</evidence>
<dbReference type="Gene3D" id="3.30.160.60">
    <property type="entry name" value="Classic Zinc Finger"/>
    <property type="match status" value="1"/>
</dbReference>
<dbReference type="KEGG" id="spu:105442320"/>
<dbReference type="SUPFAM" id="SSF50998">
    <property type="entry name" value="Quinoprotein alcohol dehydrogenase-like"/>
    <property type="match status" value="1"/>
</dbReference>
<keyword evidence="3" id="KW-1185">Reference proteome</keyword>
<reference evidence="3" key="1">
    <citation type="submission" date="2015-02" db="EMBL/GenBank/DDBJ databases">
        <title>Genome sequencing for Strongylocentrotus purpuratus.</title>
        <authorList>
            <person name="Murali S."/>
            <person name="Liu Y."/>
            <person name="Vee V."/>
            <person name="English A."/>
            <person name="Wang M."/>
            <person name="Skinner E."/>
            <person name="Han Y."/>
            <person name="Muzny D.M."/>
            <person name="Worley K.C."/>
            <person name="Gibbs R.A."/>
        </authorList>
    </citation>
    <scope>NUCLEOTIDE SEQUENCE</scope>
</reference>
<accession>A0A7M7PAH8</accession>
<dbReference type="InterPro" id="IPR011047">
    <property type="entry name" value="Quinoprotein_ADH-like_sf"/>
</dbReference>
<dbReference type="CDD" id="cd19776">
    <property type="entry name" value="Bbox2_TRIM25_C-IV"/>
    <property type="match status" value="1"/>
</dbReference>
<proteinExistence type="predicted"/>
<dbReference type="InterPro" id="IPR047153">
    <property type="entry name" value="TRIM45/56/19-like"/>
</dbReference>
<dbReference type="PANTHER" id="PTHR25462:SF295">
    <property type="entry name" value="B BOX-TYPE DOMAIN-CONTAINING PROTEIN"/>
    <property type="match status" value="1"/>
</dbReference>
<dbReference type="RefSeq" id="XP_030848467.1">
    <property type="nucleotide sequence ID" value="XM_030992607.1"/>
</dbReference>
<dbReference type="SUPFAM" id="SSF57845">
    <property type="entry name" value="B-box zinc-binding domain"/>
    <property type="match status" value="1"/>
</dbReference>
<dbReference type="InParanoid" id="A0A7M7PAH8"/>
<sequence>MASNFPGERDEKVKLQTKKGHDMTWSCDKHGEPVKYYCKEHNIPVCYPCATKYHKPCELDDIENVILEKKGKLDDKQQEIEEMKKQLKALDSKLQSTATSASNHFQSVNNELKTAFEDKLKIVKDKEKRSIRSIEEEAHKEIQTNNEKRERRIKSCHEEAEQQQLTITKRQAKVESETKAISEVVAKQIKDLTSKNQHAISNIDHVEGKIKQIQKDDKTLVNEAPQVLASLDDNLSSNVHQYVSDCLDRIQREVQKVKFVEGEVGGEHYRRIDGYIGKWELVKSIHIPSIVYYPLMRGLISDDEICMFDVKNKVTYVANISTEHTQKVIEGDGNVCITSCTIMDSNIIVCGKGNRGCTGDSLDGCITLYDRQWKVIRDITIPRNISSDNTSVYVDVDRDGMILAAQKIQSNIYVINPDDGRIVNTITLQGKVLWGKMQALSSGDIVIRTNKYEFTVILRSGEEKVAIYCDEWCASCCQVDKLTDTLYITYWDGERSIYAVDQVSCDGIIQARRIVKHERSDRCSFINPCIVTPFGNLVACGGDQLFVYKKRFIM</sequence>
<protein>
    <recommendedName>
        <fullName evidence="4">B box-type domain-containing protein</fullName>
    </recommendedName>
</protein>
<feature type="coiled-coil region" evidence="1">
    <location>
        <begin position="59"/>
        <end position="100"/>
    </location>
</feature>
<reference evidence="2" key="2">
    <citation type="submission" date="2021-01" db="UniProtKB">
        <authorList>
            <consortium name="EnsemblMetazoa"/>
        </authorList>
    </citation>
    <scope>IDENTIFICATION</scope>
</reference>
<dbReference type="OMA" id="ANINTQH"/>
<dbReference type="AlphaFoldDB" id="A0A7M7PAH8"/>